<evidence type="ECO:0000259" key="2">
    <source>
        <dbReference type="Pfam" id="PF01575"/>
    </source>
</evidence>
<proteinExistence type="inferred from homology"/>
<dbReference type="Gene3D" id="3.10.129.10">
    <property type="entry name" value="Hotdog Thioesterase"/>
    <property type="match status" value="1"/>
</dbReference>
<dbReference type="Pfam" id="PF01575">
    <property type="entry name" value="MaoC_dehydratas"/>
    <property type="match status" value="1"/>
</dbReference>
<keyword evidence="4" id="KW-1185">Reference proteome</keyword>
<comment type="similarity">
    <text evidence="1">Belongs to the enoyl-CoA hydratase/isomerase family.</text>
</comment>
<dbReference type="CDD" id="cd03453">
    <property type="entry name" value="SAV4209_like"/>
    <property type="match status" value="1"/>
</dbReference>
<dbReference type="PANTHER" id="PTHR43841:SF3">
    <property type="entry name" value="(3R)-HYDROXYACYL-ACP DEHYDRATASE SUBUNIT HADB"/>
    <property type="match status" value="1"/>
</dbReference>
<evidence type="ECO:0000256" key="1">
    <source>
        <dbReference type="ARBA" id="ARBA00005254"/>
    </source>
</evidence>
<sequence>MSVQSSSAAGVRSFDGIAVGDTLPPLTVHVDRARLVQYAGASLDRNPIHWDERFAKQVGLPDVIAHGMFTMGSAVTIVTDWVGDAGRVVEYGVRFTRPVVVPYEGGADIEVTGVVKAVDPDTRRVTVELTATAGGEKVLGRAQAVAVLA</sequence>
<protein>
    <submittedName>
        <fullName evidence="3">MaoC family dehydratase</fullName>
    </submittedName>
</protein>
<comment type="caution">
    <text evidence="3">The sequence shown here is derived from an EMBL/GenBank/DDBJ whole genome shotgun (WGS) entry which is preliminary data.</text>
</comment>
<dbReference type="InterPro" id="IPR002539">
    <property type="entry name" value="MaoC-like_dom"/>
</dbReference>
<name>A0ABP5DSV2_9MICO</name>
<dbReference type="PANTHER" id="PTHR43841">
    <property type="entry name" value="3-HYDROXYACYL-THIOESTER DEHYDRATASE HTDX-RELATED"/>
    <property type="match status" value="1"/>
</dbReference>
<organism evidence="3 4">
    <name type="scientific">Terrabacter lapilli</name>
    <dbReference type="NCBI Taxonomy" id="436231"/>
    <lineage>
        <taxon>Bacteria</taxon>
        <taxon>Bacillati</taxon>
        <taxon>Actinomycetota</taxon>
        <taxon>Actinomycetes</taxon>
        <taxon>Micrococcales</taxon>
        <taxon>Intrasporangiaceae</taxon>
        <taxon>Terrabacter</taxon>
    </lineage>
</organism>
<evidence type="ECO:0000313" key="3">
    <source>
        <dbReference type="EMBL" id="GAA1985720.1"/>
    </source>
</evidence>
<reference evidence="4" key="1">
    <citation type="journal article" date="2019" name="Int. J. Syst. Evol. Microbiol.">
        <title>The Global Catalogue of Microorganisms (GCM) 10K type strain sequencing project: providing services to taxonomists for standard genome sequencing and annotation.</title>
        <authorList>
            <consortium name="The Broad Institute Genomics Platform"/>
            <consortium name="The Broad Institute Genome Sequencing Center for Infectious Disease"/>
            <person name="Wu L."/>
            <person name="Ma J."/>
        </authorList>
    </citation>
    <scope>NUCLEOTIDE SEQUENCE [LARGE SCALE GENOMIC DNA]</scope>
    <source>
        <strain evidence="4">JCM 15628</strain>
    </source>
</reference>
<dbReference type="InterPro" id="IPR029069">
    <property type="entry name" value="HotDog_dom_sf"/>
</dbReference>
<dbReference type="RefSeq" id="WP_344063945.1">
    <property type="nucleotide sequence ID" value="NZ_BAAAPU010000008.1"/>
</dbReference>
<dbReference type="Proteomes" id="UP001500013">
    <property type="component" value="Unassembled WGS sequence"/>
</dbReference>
<dbReference type="SUPFAM" id="SSF54637">
    <property type="entry name" value="Thioesterase/thiol ester dehydrase-isomerase"/>
    <property type="match status" value="1"/>
</dbReference>
<dbReference type="InterPro" id="IPR003965">
    <property type="entry name" value="Fatty_acid_synthase"/>
</dbReference>
<accession>A0ABP5DSV2</accession>
<evidence type="ECO:0000313" key="4">
    <source>
        <dbReference type="Proteomes" id="UP001500013"/>
    </source>
</evidence>
<feature type="domain" description="MaoC-like" evidence="2">
    <location>
        <begin position="26"/>
        <end position="132"/>
    </location>
</feature>
<dbReference type="EMBL" id="BAAAPU010000008">
    <property type="protein sequence ID" value="GAA1985720.1"/>
    <property type="molecule type" value="Genomic_DNA"/>
</dbReference>
<gene>
    <name evidence="3" type="ORF">GCM10009817_29020</name>
</gene>
<dbReference type="PRINTS" id="PR01483">
    <property type="entry name" value="FASYNTHASE"/>
</dbReference>